<feature type="transmembrane region" description="Helical" evidence="9">
    <location>
        <begin position="826"/>
        <end position="843"/>
    </location>
</feature>
<evidence type="ECO:0000259" key="14">
    <source>
        <dbReference type="Pfam" id="PF22599"/>
    </source>
</evidence>
<dbReference type="SUPFAM" id="SSF82866">
    <property type="entry name" value="Multidrug efflux transporter AcrB transmembrane domain"/>
    <property type="match status" value="2"/>
</dbReference>
<feature type="transmembrane region" description="Helical" evidence="9">
    <location>
        <begin position="692"/>
        <end position="713"/>
    </location>
</feature>
<dbReference type="InterPro" id="IPR048634">
    <property type="entry name" value="SecD_SecF_C"/>
</dbReference>
<evidence type="ECO:0000259" key="12">
    <source>
        <dbReference type="Pfam" id="PF02355"/>
    </source>
</evidence>
<dbReference type="InterPro" id="IPR022645">
    <property type="entry name" value="SecD/SecF_bac"/>
</dbReference>
<dbReference type="Pfam" id="PF21760">
    <property type="entry name" value="SecD_1st"/>
    <property type="match status" value="1"/>
</dbReference>
<evidence type="ECO:0000256" key="8">
    <source>
        <dbReference type="ARBA" id="ARBA00023136"/>
    </source>
</evidence>
<comment type="similarity">
    <text evidence="10">Belongs to the SecD/SecF family. SecF subfamily.</text>
</comment>
<evidence type="ECO:0000256" key="7">
    <source>
        <dbReference type="ARBA" id="ARBA00023010"/>
    </source>
</evidence>
<feature type="domain" description="SecDF P1 head subdomain" evidence="14">
    <location>
        <begin position="393"/>
        <end position="488"/>
    </location>
</feature>
<dbReference type="InterPro" id="IPR054384">
    <property type="entry name" value="SecDF_P1_head"/>
</dbReference>
<dbReference type="InterPro" id="IPR022646">
    <property type="entry name" value="SecD/SecF_CS"/>
</dbReference>
<feature type="domain" description="Protein translocase subunit SecDF P1" evidence="13">
    <location>
        <begin position="182"/>
        <end position="238"/>
    </location>
</feature>
<keyword evidence="16" id="KW-1185">Reference proteome</keyword>
<evidence type="ECO:0000313" key="15">
    <source>
        <dbReference type="EMBL" id="MBK3518402.1"/>
    </source>
</evidence>
<keyword evidence="7 9" id="KW-0811">Translocation</keyword>
<dbReference type="HAMAP" id="MF_01464_B">
    <property type="entry name" value="SecF_B"/>
    <property type="match status" value="1"/>
</dbReference>
<dbReference type="InterPro" id="IPR005791">
    <property type="entry name" value="SecD"/>
</dbReference>
<dbReference type="Pfam" id="PF22599">
    <property type="entry name" value="SecDF_P1_head"/>
    <property type="match status" value="1"/>
</dbReference>
<dbReference type="EMBL" id="JAENRR010000033">
    <property type="protein sequence ID" value="MBK3518402.1"/>
    <property type="molecule type" value="Genomic_DNA"/>
</dbReference>
<feature type="transmembrane region" description="Helical" evidence="9">
    <location>
        <begin position="885"/>
        <end position="905"/>
    </location>
</feature>
<dbReference type="NCBIfam" id="TIGR01129">
    <property type="entry name" value="secD"/>
    <property type="match status" value="1"/>
</dbReference>
<evidence type="ECO:0000256" key="6">
    <source>
        <dbReference type="ARBA" id="ARBA00022989"/>
    </source>
</evidence>
<keyword evidence="6 9" id="KW-1133">Transmembrane helix</keyword>
<proteinExistence type="inferred from homology"/>
<comment type="caution">
    <text evidence="15">The sequence shown here is derived from an EMBL/GenBank/DDBJ whole genome shotgun (WGS) entry which is preliminary data.</text>
</comment>
<feature type="transmembrane region" description="Helical" evidence="9">
    <location>
        <begin position="960"/>
        <end position="987"/>
    </location>
</feature>
<protein>
    <recommendedName>
        <fullName evidence="9 10">Multifunctional fusion protein</fullName>
    </recommendedName>
    <domain>
        <recommendedName>
            <fullName evidence="9">Protein translocase subunit SecD</fullName>
        </recommendedName>
    </domain>
    <domain>
        <recommendedName>
            <fullName evidence="10">Protein-export membrane protein SecF</fullName>
        </recommendedName>
    </domain>
</protein>
<dbReference type="InterPro" id="IPR048631">
    <property type="entry name" value="SecD_1st"/>
</dbReference>
<feature type="transmembrane region" description="Helical" evidence="9">
    <location>
        <begin position="514"/>
        <end position="531"/>
    </location>
</feature>
<keyword evidence="4 9" id="KW-0812">Transmembrane</keyword>
<dbReference type="HAMAP" id="MF_01463_B">
    <property type="entry name" value="SecD_B"/>
    <property type="match status" value="1"/>
</dbReference>
<dbReference type="Gene3D" id="3.30.1360.200">
    <property type="match status" value="1"/>
</dbReference>
<keyword evidence="5 9" id="KW-0653">Protein transport</keyword>
<keyword evidence="8 9" id="KW-0472">Membrane</keyword>
<dbReference type="PANTHER" id="PTHR30081">
    <property type="entry name" value="PROTEIN-EXPORT MEMBRANE PROTEIN SEC"/>
    <property type="match status" value="1"/>
</dbReference>
<feature type="transmembrane region" description="Helical" evidence="9">
    <location>
        <begin position="606"/>
        <end position="628"/>
    </location>
</feature>
<comment type="similarity">
    <text evidence="9">Belongs to the SecD/SecF family. SecD subfamily.</text>
</comment>
<evidence type="ECO:0000256" key="2">
    <source>
        <dbReference type="ARBA" id="ARBA00022448"/>
    </source>
</evidence>
<comment type="subunit">
    <text evidence="10">Forms a complex with SecD. Part of the essential Sec protein translocation apparatus which comprises SecA, SecYEG and auxiliary proteins SecDF. Other proteins may also be involved.</text>
</comment>
<dbReference type="Proteomes" id="UP000605676">
    <property type="component" value="Unassembled WGS sequence"/>
</dbReference>
<sequence length="994" mass="110359">MQNKGAIRLFAILLVLVSLYQLMFTFQTRRVENVAKEIAGGDPDKEFAYLDSIKNETVYNFLWVARKYTYQECKEREINFGLDLKGGMNLILEVKVADVVRALSNYNTDETFLKALKAAEVAEKSSSEDFIKLFGQEYSKIDPNAQLATIFNTVELKERVSYNSTNEEVLQVIREESNSAIDNAFNILRSRIDRFGVTQPNIQRLEKAGRVLVELPGVTDPQRVRKLLQGTASLEFWETYENSELFEYLVQADTKVREMEAAKSPKNTEVAEEATTEEADEESSLVDQLTADAVGTDSLEAASAKSLFTYLQPNHPQQRGPVVGVALSRDTAEVNEYLANPSIKSLFPKDARFFWTVKPVEKDYLTSRFGADVNEKETAFQLVAIKVSTHDGRPPLEGDVITSARSQTNQRGQFEVSMSMNAEGAKTWSRLTGANVDRSIAVVLDGFVYSFPTVNQKIDGGQSQITGNFTPEESQDLANILKSGKLPAPARIVEDTVVGPSLGQEAVDSGLTSFIWAFIVVLIYMLIYYGIRAGWVADFALVANMFFIMGVLASFGAVLTLPGIAGIVLTIGMSVDANVLIYERIKEELRSGKGIQLAIKDGYRNAFSAIIDANVTTFLTGLILFLFGTGPIKGFATTLMIGIATSFFSAIFITRLIFEQMLSKNKTLIFDTKLTRNLYKNLHIKFLQKQKLFFVISGIAIVVSIGSLSTLGLKQGIDFTGGRTFVVRFDEQVSSVDVQRTLSGTFEGAHVEAKQFGNEGNQVRIATNYMIDENSEEIDNNVEAKLYEGLKTYIKGNVSKDEFLADYRMSSQKVGPTIASDIKKNAAYAIGFSLIVIFLYILMRFRNKEFGFGAIAALVHDVLIVLGVFSLTYSFMPFSMEIDQSFIAAILTVIGYSINDTVVVFDRIREYFKLYPKRAKDEVVDAALNSTVSRTVNTSLTTFVVLLVIFLFGGEVIRGFVFALMVGVLVGTYSSLFIATPVAFNFLNKKSKKK</sequence>
<accession>A0ABS1HL55</accession>
<dbReference type="NCBIfam" id="NF009585">
    <property type="entry name" value="PRK13024.1-5"/>
    <property type="match status" value="1"/>
</dbReference>
<evidence type="ECO:0000256" key="3">
    <source>
        <dbReference type="ARBA" id="ARBA00022475"/>
    </source>
</evidence>
<feature type="transmembrane region" description="Helical" evidence="9">
    <location>
        <begin position="936"/>
        <end position="954"/>
    </location>
</feature>
<comment type="subunit">
    <text evidence="9">Forms a complex with SecF. Part of the essential Sec protein translocation apparatus which comprises SecA, SecYEG and auxiliary proteins SecDF. Other proteins may also be involved.</text>
</comment>
<dbReference type="Pfam" id="PF02355">
    <property type="entry name" value="SecD_SecF_C"/>
    <property type="match status" value="2"/>
</dbReference>
<evidence type="ECO:0000313" key="16">
    <source>
        <dbReference type="Proteomes" id="UP000605676"/>
    </source>
</evidence>
<evidence type="ECO:0000256" key="1">
    <source>
        <dbReference type="ARBA" id="ARBA00004651"/>
    </source>
</evidence>
<evidence type="ECO:0000256" key="10">
    <source>
        <dbReference type="HAMAP-Rule" id="MF_01464"/>
    </source>
</evidence>
<dbReference type="NCBIfam" id="TIGR00966">
    <property type="entry name" value="transloc_SecF"/>
    <property type="match status" value="1"/>
</dbReference>
<dbReference type="RefSeq" id="WP_200465630.1">
    <property type="nucleotide sequence ID" value="NZ_JAENRR010000033.1"/>
</dbReference>
<feature type="compositionally biased region" description="Acidic residues" evidence="11">
    <location>
        <begin position="270"/>
        <end position="283"/>
    </location>
</feature>
<feature type="domain" description="Protein export membrane protein SecD/SecF C-terminal" evidence="12">
    <location>
        <begin position="491"/>
        <end position="661"/>
    </location>
</feature>
<name>A0ABS1HL55_9BACT</name>
<organism evidence="15 16">
    <name type="scientific">Carboxylicivirga marina</name>
    <dbReference type="NCBI Taxonomy" id="2800988"/>
    <lineage>
        <taxon>Bacteria</taxon>
        <taxon>Pseudomonadati</taxon>
        <taxon>Bacteroidota</taxon>
        <taxon>Bacteroidia</taxon>
        <taxon>Marinilabiliales</taxon>
        <taxon>Marinilabiliaceae</taxon>
        <taxon>Carboxylicivirga</taxon>
    </lineage>
</organism>
<evidence type="ECO:0000259" key="13">
    <source>
        <dbReference type="Pfam" id="PF21760"/>
    </source>
</evidence>
<dbReference type="Pfam" id="PF07549">
    <property type="entry name" value="Sec_GG"/>
    <property type="match status" value="2"/>
</dbReference>
<reference evidence="15 16" key="1">
    <citation type="submission" date="2021-01" db="EMBL/GenBank/DDBJ databases">
        <title>Carboxyliciviraga sp.nov., isolated from coastal sediments.</title>
        <authorList>
            <person name="Lu D."/>
            <person name="Zhang T."/>
        </authorList>
    </citation>
    <scope>NUCLEOTIDE SEQUENCE [LARGE SCALE GENOMIC DNA]</scope>
    <source>
        <strain evidence="15 16">N1Y132</strain>
    </source>
</reference>
<gene>
    <name evidence="15" type="primary">secDF</name>
    <name evidence="9" type="synonym">secD</name>
    <name evidence="10" type="synonym">secF</name>
    <name evidence="15" type="ORF">JIV24_13745</name>
</gene>
<dbReference type="PANTHER" id="PTHR30081:SF1">
    <property type="entry name" value="PROTEIN TRANSLOCASE SUBUNIT SECD"/>
    <property type="match status" value="1"/>
</dbReference>
<dbReference type="InterPro" id="IPR055344">
    <property type="entry name" value="SecD_SecF_C_bact"/>
</dbReference>
<feature type="transmembrane region" description="Helical" evidence="9">
    <location>
        <begin position="850"/>
        <end position="873"/>
    </location>
</feature>
<dbReference type="InterPro" id="IPR005665">
    <property type="entry name" value="SecF_bac"/>
</dbReference>
<keyword evidence="3 9" id="KW-1003">Cell membrane</keyword>
<comment type="function">
    <text evidence="9">Part of the Sec protein translocase complex. Interacts with the SecYEG preprotein conducting channel. SecDF uses the proton motive force (PMF) to complete protein translocation after the ATP-dependent function of SecA.</text>
</comment>
<keyword evidence="2 9" id="KW-0813">Transport</keyword>
<dbReference type="InterPro" id="IPR022813">
    <property type="entry name" value="SecD/SecF_arch_bac"/>
</dbReference>
<feature type="domain" description="Protein export membrane protein SecD/SecF C-terminal" evidence="12">
    <location>
        <begin position="808"/>
        <end position="987"/>
    </location>
</feature>
<feature type="transmembrane region" description="Helical" evidence="9">
    <location>
        <begin position="634"/>
        <end position="658"/>
    </location>
</feature>
<feature type="transmembrane region" description="Helical" evidence="9">
    <location>
        <begin position="7"/>
        <end position="26"/>
    </location>
</feature>
<evidence type="ECO:0000256" key="9">
    <source>
        <dbReference type="HAMAP-Rule" id="MF_01463"/>
    </source>
</evidence>
<dbReference type="Gene3D" id="3.30.70.3220">
    <property type="match status" value="1"/>
</dbReference>
<dbReference type="PRINTS" id="PR01755">
    <property type="entry name" value="SECFTRNLCASE"/>
</dbReference>
<feature type="transmembrane region" description="Helical" evidence="9">
    <location>
        <begin position="538"/>
        <end position="558"/>
    </location>
</feature>
<dbReference type="Gene3D" id="1.20.1640.10">
    <property type="entry name" value="Multidrug efflux transporter AcrB transmembrane domain"/>
    <property type="match status" value="2"/>
</dbReference>
<evidence type="ECO:0000256" key="5">
    <source>
        <dbReference type="ARBA" id="ARBA00022927"/>
    </source>
</evidence>
<evidence type="ECO:0000256" key="11">
    <source>
        <dbReference type="SAM" id="MobiDB-lite"/>
    </source>
</evidence>
<comment type="caution">
    <text evidence="9">Lacks conserved residue(s) required for the propagation of feature annotation.</text>
</comment>
<dbReference type="NCBIfam" id="TIGR00916">
    <property type="entry name" value="2A0604s01"/>
    <property type="match status" value="2"/>
</dbReference>
<feature type="region of interest" description="Disordered" evidence="11">
    <location>
        <begin position="260"/>
        <end position="283"/>
    </location>
</feature>
<evidence type="ECO:0000256" key="4">
    <source>
        <dbReference type="ARBA" id="ARBA00022692"/>
    </source>
</evidence>
<comment type="subcellular location">
    <subcellularLocation>
        <location evidence="1 9">Cell membrane</location>
        <topology evidence="1 9">Multi-pass membrane protein</topology>
    </subcellularLocation>
</comment>